<dbReference type="Pfam" id="PF02909">
    <property type="entry name" value="TetR_C_1"/>
    <property type="match status" value="1"/>
</dbReference>
<feature type="DNA-binding region" description="H-T-H motif" evidence="5">
    <location>
        <begin position="39"/>
        <end position="58"/>
    </location>
</feature>
<dbReference type="PANTHER" id="PTHR30055:SF151">
    <property type="entry name" value="TRANSCRIPTIONAL REGULATORY PROTEIN"/>
    <property type="match status" value="1"/>
</dbReference>
<keyword evidence="3 5" id="KW-0238">DNA-binding</keyword>
<comment type="caution">
    <text evidence="7">The sequence shown here is derived from an EMBL/GenBank/DDBJ whole genome shotgun (WGS) entry which is preliminary data.</text>
</comment>
<dbReference type="GO" id="GO:0046677">
    <property type="term" value="P:response to antibiotic"/>
    <property type="evidence" value="ECO:0007669"/>
    <property type="project" value="InterPro"/>
</dbReference>
<dbReference type="InterPro" id="IPR001647">
    <property type="entry name" value="HTH_TetR"/>
</dbReference>
<organism evidence="7 8">
    <name type="scientific">Pseudoclavibacter chungangensis</name>
    <dbReference type="NCBI Taxonomy" id="587635"/>
    <lineage>
        <taxon>Bacteria</taxon>
        <taxon>Bacillati</taxon>
        <taxon>Actinomycetota</taxon>
        <taxon>Actinomycetes</taxon>
        <taxon>Micrococcales</taxon>
        <taxon>Microbacteriaceae</taxon>
        <taxon>Pseudoclavibacter</taxon>
    </lineage>
</organism>
<name>A0A7J5BMW5_9MICO</name>
<dbReference type="InterPro" id="IPR004111">
    <property type="entry name" value="Repressor_TetR_C"/>
</dbReference>
<dbReference type="InterPro" id="IPR003012">
    <property type="entry name" value="Tet_transcr_reg_TetR"/>
</dbReference>
<dbReference type="Proteomes" id="UP000467240">
    <property type="component" value="Unassembled WGS sequence"/>
</dbReference>
<proteinExistence type="predicted"/>
<dbReference type="EMBL" id="WBJZ01000033">
    <property type="protein sequence ID" value="KAB1652224.1"/>
    <property type="molecule type" value="Genomic_DNA"/>
</dbReference>
<dbReference type="GO" id="GO:0000976">
    <property type="term" value="F:transcription cis-regulatory region binding"/>
    <property type="evidence" value="ECO:0007669"/>
    <property type="project" value="TreeGrafter"/>
</dbReference>
<accession>A0A7J5BMW5</accession>
<evidence type="ECO:0000313" key="7">
    <source>
        <dbReference type="EMBL" id="KAB1652224.1"/>
    </source>
</evidence>
<protein>
    <submittedName>
        <fullName evidence="7">TetR/AcrR family transcriptional regulator</fullName>
    </submittedName>
</protein>
<evidence type="ECO:0000256" key="1">
    <source>
        <dbReference type="ARBA" id="ARBA00022491"/>
    </source>
</evidence>
<dbReference type="SUPFAM" id="SSF48498">
    <property type="entry name" value="Tetracyclin repressor-like, C-terminal domain"/>
    <property type="match status" value="1"/>
</dbReference>
<dbReference type="Gene3D" id="1.10.357.10">
    <property type="entry name" value="Tetracycline Repressor, domain 2"/>
    <property type="match status" value="1"/>
</dbReference>
<dbReference type="SUPFAM" id="SSF46689">
    <property type="entry name" value="Homeodomain-like"/>
    <property type="match status" value="1"/>
</dbReference>
<evidence type="ECO:0000256" key="4">
    <source>
        <dbReference type="ARBA" id="ARBA00023163"/>
    </source>
</evidence>
<keyword evidence="8" id="KW-1185">Reference proteome</keyword>
<dbReference type="GO" id="GO:0003700">
    <property type="term" value="F:DNA-binding transcription factor activity"/>
    <property type="evidence" value="ECO:0007669"/>
    <property type="project" value="TreeGrafter"/>
</dbReference>
<dbReference type="GO" id="GO:0045892">
    <property type="term" value="P:negative regulation of DNA-templated transcription"/>
    <property type="evidence" value="ECO:0007669"/>
    <property type="project" value="InterPro"/>
</dbReference>
<evidence type="ECO:0000313" key="8">
    <source>
        <dbReference type="Proteomes" id="UP000467240"/>
    </source>
</evidence>
<dbReference type="Pfam" id="PF00440">
    <property type="entry name" value="TetR_N"/>
    <property type="match status" value="1"/>
</dbReference>
<dbReference type="PRINTS" id="PR00400">
    <property type="entry name" value="TETREPRESSOR"/>
</dbReference>
<feature type="domain" description="HTH tetR-type" evidence="6">
    <location>
        <begin position="16"/>
        <end position="76"/>
    </location>
</feature>
<sequence length="249" mass="26561">MATEPYRPVGRPTTRVLSPRRITDAAMRIVTQEGIGALTMTRLASSLRVTPAALYNHAASKRDILLWVQDRVMGSIDVAPLDEGPWFEGIVAWAVSYRETMSRYSSLIAPIAVMPIAGAPDTTRMYERVTLALERGGWPRRTIVPTIVAIESFVYGSAYDTRAPADIFDDAGDAPAFASAVAANAEAYGRTALADVAFEVGLEALVTGLARRAGVPLAHEPAPPGSRAVGRIAGVQVSSDTDDHDRVAG</sequence>
<dbReference type="PRINTS" id="PR00455">
    <property type="entry name" value="HTHTETR"/>
</dbReference>
<gene>
    <name evidence="7" type="ORF">F8O01_17025</name>
</gene>
<evidence type="ECO:0000259" key="6">
    <source>
        <dbReference type="PROSITE" id="PS50977"/>
    </source>
</evidence>
<dbReference type="AlphaFoldDB" id="A0A7J5BMW5"/>
<keyword evidence="1" id="KW-0678">Repressor</keyword>
<dbReference type="PANTHER" id="PTHR30055">
    <property type="entry name" value="HTH-TYPE TRANSCRIPTIONAL REGULATOR RUTR"/>
    <property type="match status" value="1"/>
</dbReference>
<evidence type="ECO:0000256" key="5">
    <source>
        <dbReference type="PROSITE-ProRule" id="PRU00335"/>
    </source>
</evidence>
<reference evidence="7 8" key="1">
    <citation type="submission" date="2019-09" db="EMBL/GenBank/DDBJ databases">
        <title>Phylogeny of genus Pseudoclavibacter and closely related genus.</title>
        <authorList>
            <person name="Li Y."/>
        </authorList>
    </citation>
    <scope>NUCLEOTIDE SEQUENCE [LARGE SCALE GENOMIC DNA]</scope>
    <source>
        <strain evidence="7 8">DSM 23821</strain>
    </source>
</reference>
<dbReference type="OrthoDB" id="3291296at2"/>
<dbReference type="RefSeq" id="WP_158042104.1">
    <property type="nucleotide sequence ID" value="NZ_JACCFV010000001.1"/>
</dbReference>
<evidence type="ECO:0000256" key="3">
    <source>
        <dbReference type="ARBA" id="ARBA00023125"/>
    </source>
</evidence>
<keyword evidence="2" id="KW-0805">Transcription regulation</keyword>
<dbReference type="InterPro" id="IPR050109">
    <property type="entry name" value="HTH-type_TetR-like_transc_reg"/>
</dbReference>
<dbReference type="InterPro" id="IPR009057">
    <property type="entry name" value="Homeodomain-like_sf"/>
</dbReference>
<dbReference type="InterPro" id="IPR036271">
    <property type="entry name" value="Tet_transcr_reg_TetR-rel_C_sf"/>
</dbReference>
<keyword evidence="4" id="KW-0804">Transcription</keyword>
<evidence type="ECO:0000256" key="2">
    <source>
        <dbReference type="ARBA" id="ARBA00023015"/>
    </source>
</evidence>
<dbReference type="PROSITE" id="PS50977">
    <property type="entry name" value="HTH_TETR_2"/>
    <property type="match status" value="1"/>
</dbReference>